<keyword evidence="5" id="KW-0808">Transferase</keyword>
<evidence type="ECO:0000256" key="3">
    <source>
        <dbReference type="PROSITE-ProRule" id="PRU10141"/>
    </source>
</evidence>
<dbReference type="InterPro" id="IPR032675">
    <property type="entry name" value="LRR_dom_sf"/>
</dbReference>
<dbReference type="SMART" id="SM00369">
    <property type="entry name" value="LRR_TYP"/>
    <property type="match status" value="5"/>
</dbReference>
<keyword evidence="5" id="KW-0418">Kinase</keyword>
<dbReference type="Pfam" id="PF13855">
    <property type="entry name" value="LRR_8"/>
    <property type="match status" value="1"/>
</dbReference>
<protein>
    <submittedName>
        <fullName evidence="5">Serine/threonine-protein kinase</fullName>
    </submittedName>
</protein>
<dbReference type="PROSITE" id="PS50011">
    <property type="entry name" value="PROTEIN_KINASE_DOM"/>
    <property type="match status" value="1"/>
</dbReference>
<dbReference type="GO" id="GO:0004672">
    <property type="term" value="F:protein kinase activity"/>
    <property type="evidence" value="ECO:0007669"/>
    <property type="project" value="InterPro"/>
</dbReference>
<dbReference type="GO" id="GO:0005524">
    <property type="term" value="F:ATP binding"/>
    <property type="evidence" value="ECO:0007669"/>
    <property type="project" value="UniProtKB-UniRule"/>
</dbReference>
<keyword evidence="3" id="KW-0547">Nucleotide-binding</keyword>
<dbReference type="InterPro" id="IPR000719">
    <property type="entry name" value="Prot_kinase_dom"/>
</dbReference>
<comment type="caution">
    <text evidence="5">The sequence shown here is derived from an EMBL/GenBank/DDBJ whole genome shotgun (WGS) entry which is preliminary data.</text>
</comment>
<keyword evidence="2" id="KW-0677">Repeat</keyword>
<keyword evidence="6" id="KW-1185">Reference proteome</keyword>
<dbReference type="InterPro" id="IPR003591">
    <property type="entry name" value="Leu-rich_rpt_typical-subtyp"/>
</dbReference>
<evidence type="ECO:0000256" key="1">
    <source>
        <dbReference type="ARBA" id="ARBA00022614"/>
    </source>
</evidence>
<accession>A0A928X410</accession>
<keyword evidence="3" id="KW-0067">ATP-binding</keyword>
<dbReference type="InterPro" id="IPR011009">
    <property type="entry name" value="Kinase-like_dom_sf"/>
</dbReference>
<evidence type="ECO:0000313" key="5">
    <source>
        <dbReference type="EMBL" id="MBE9066693.1"/>
    </source>
</evidence>
<dbReference type="SUPFAM" id="SSF56112">
    <property type="entry name" value="Protein kinase-like (PK-like)"/>
    <property type="match status" value="1"/>
</dbReference>
<dbReference type="PANTHER" id="PTHR48051">
    <property type="match status" value="1"/>
</dbReference>
<dbReference type="InterPro" id="IPR001611">
    <property type="entry name" value="Leu-rich_rpt"/>
</dbReference>
<dbReference type="PROSITE" id="PS51450">
    <property type="entry name" value="LRR"/>
    <property type="match status" value="1"/>
</dbReference>
<proteinExistence type="predicted"/>
<dbReference type="AlphaFoldDB" id="A0A928X410"/>
<dbReference type="PANTHER" id="PTHR48051:SF1">
    <property type="entry name" value="RAS SUPPRESSOR PROTEIN 1"/>
    <property type="match status" value="1"/>
</dbReference>
<dbReference type="InterPro" id="IPR050216">
    <property type="entry name" value="LRR_domain-containing"/>
</dbReference>
<dbReference type="EMBL" id="JADEXP010000054">
    <property type="protein sequence ID" value="MBE9066693.1"/>
    <property type="molecule type" value="Genomic_DNA"/>
</dbReference>
<dbReference type="Pfam" id="PF00560">
    <property type="entry name" value="LRR_1"/>
    <property type="match status" value="1"/>
</dbReference>
<sequence>MQTLKLDTSMGDPRLKVSQNLTEFPLDILEQADSVEILDLSNNQLSSLPPEFAQLKKLRIAFFNNNQFEEFPQVLAACPNLSMVSFKGNQIKTISADALSPNIRWLILTNNQLTTLPSSIGKLSQLQKCMLAGNQLQSLPDELANCKNLELIRLAANQLQTLPPWLLTLPRLTWLAYAGNPCCPVPENNTALAAIDPAELQLGEILGQGASGVIHKALWQPSSGVSQTVAVKLFKGDMTSDGLPLDEMQACITAGAHPNLVSVLGQLSQPVAGKTGLVFSLIPPDYTNLGGAPSLDTCTRDTYGHDVTFTLPVILRIAQGIASVVEHLHNRGIIHGDLYAHNILVNDQGESILGDFGAASFYDLSDEVTGEVLQRLESRAFGCLLEDLLDRYSSDNVKAESNAFQLLRQLQQCCMSPVVSNRPLFSMIVQWLSEASKLI</sequence>
<dbReference type="GO" id="GO:0005737">
    <property type="term" value="C:cytoplasm"/>
    <property type="evidence" value="ECO:0007669"/>
    <property type="project" value="TreeGrafter"/>
</dbReference>
<feature type="domain" description="Protein kinase" evidence="4">
    <location>
        <begin position="200"/>
        <end position="439"/>
    </location>
</feature>
<dbReference type="Gene3D" id="1.10.510.10">
    <property type="entry name" value="Transferase(Phosphotransferase) domain 1"/>
    <property type="match status" value="1"/>
</dbReference>
<name>A0A928X410_LEPEC</name>
<dbReference type="PROSITE" id="PS00107">
    <property type="entry name" value="PROTEIN_KINASE_ATP"/>
    <property type="match status" value="1"/>
</dbReference>
<organism evidence="5 6">
    <name type="scientific">Leptolyngbya cf. ectocarpi LEGE 11479</name>
    <dbReference type="NCBI Taxonomy" id="1828722"/>
    <lineage>
        <taxon>Bacteria</taxon>
        <taxon>Bacillati</taxon>
        <taxon>Cyanobacteriota</taxon>
        <taxon>Cyanophyceae</taxon>
        <taxon>Leptolyngbyales</taxon>
        <taxon>Leptolyngbyaceae</taxon>
        <taxon>Leptolyngbya group</taxon>
        <taxon>Leptolyngbya</taxon>
    </lineage>
</organism>
<dbReference type="Gene3D" id="3.30.200.20">
    <property type="entry name" value="Phosphorylase Kinase, domain 1"/>
    <property type="match status" value="1"/>
</dbReference>
<dbReference type="SUPFAM" id="SSF52058">
    <property type="entry name" value="L domain-like"/>
    <property type="match status" value="1"/>
</dbReference>
<dbReference type="InterPro" id="IPR017441">
    <property type="entry name" value="Protein_kinase_ATP_BS"/>
</dbReference>
<dbReference type="Proteomes" id="UP000615026">
    <property type="component" value="Unassembled WGS sequence"/>
</dbReference>
<gene>
    <name evidence="5" type="ORF">IQ260_08510</name>
</gene>
<feature type="binding site" evidence="3">
    <location>
        <position position="232"/>
    </location>
    <ligand>
        <name>ATP</name>
        <dbReference type="ChEBI" id="CHEBI:30616"/>
    </ligand>
</feature>
<dbReference type="Pfam" id="PF07714">
    <property type="entry name" value="PK_Tyr_Ser-Thr"/>
    <property type="match status" value="1"/>
</dbReference>
<evidence type="ECO:0000256" key="2">
    <source>
        <dbReference type="ARBA" id="ARBA00022737"/>
    </source>
</evidence>
<keyword evidence="1" id="KW-0433">Leucine-rich repeat</keyword>
<dbReference type="RefSeq" id="WP_193992638.1">
    <property type="nucleotide sequence ID" value="NZ_JADEXP010000054.1"/>
</dbReference>
<evidence type="ECO:0000259" key="4">
    <source>
        <dbReference type="PROSITE" id="PS50011"/>
    </source>
</evidence>
<reference evidence="5" key="1">
    <citation type="submission" date="2020-10" db="EMBL/GenBank/DDBJ databases">
        <authorList>
            <person name="Castelo-Branco R."/>
            <person name="Eusebio N."/>
            <person name="Adriana R."/>
            <person name="Vieira A."/>
            <person name="Brugerolle De Fraissinette N."/>
            <person name="Rezende De Castro R."/>
            <person name="Schneider M.P."/>
            <person name="Vasconcelos V."/>
            <person name="Leao P.N."/>
        </authorList>
    </citation>
    <scope>NUCLEOTIDE SEQUENCE</scope>
    <source>
        <strain evidence="5">LEGE 11479</strain>
    </source>
</reference>
<dbReference type="InterPro" id="IPR001245">
    <property type="entry name" value="Ser-Thr/Tyr_kinase_cat_dom"/>
</dbReference>
<evidence type="ECO:0000313" key="6">
    <source>
        <dbReference type="Proteomes" id="UP000615026"/>
    </source>
</evidence>
<dbReference type="Gene3D" id="3.80.10.10">
    <property type="entry name" value="Ribonuclease Inhibitor"/>
    <property type="match status" value="2"/>
</dbReference>